<dbReference type="EC" id="4.2.1.33" evidence="6"/>
<comment type="catalytic activity">
    <reaction evidence="1">
        <text>(2R,3S)-3-isopropylmalate = (2S)-2-isopropylmalate</text>
        <dbReference type="Rhea" id="RHEA:32287"/>
        <dbReference type="ChEBI" id="CHEBI:1178"/>
        <dbReference type="ChEBI" id="CHEBI:35121"/>
        <dbReference type="EC" id="4.2.1.33"/>
    </reaction>
</comment>
<proteinExistence type="inferred from homology"/>
<dbReference type="PANTHER" id="PTHR43345:SF5">
    <property type="entry name" value="3-ISOPROPYLMALATE DEHYDRATASE SMALL SUBUNIT"/>
    <property type="match status" value="1"/>
</dbReference>
<dbReference type="EMBL" id="BMZD01000005">
    <property type="protein sequence ID" value="GHA01342.1"/>
    <property type="molecule type" value="Genomic_DNA"/>
</dbReference>
<dbReference type="InterPro" id="IPR004431">
    <property type="entry name" value="3-IsopropMal_deHydase_ssu"/>
</dbReference>
<evidence type="ECO:0000256" key="7">
    <source>
        <dbReference type="ARBA" id="ARBA00022430"/>
    </source>
</evidence>
<keyword evidence="9" id="KW-0456">Lyase</keyword>
<evidence type="ECO:0000256" key="9">
    <source>
        <dbReference type="ARBA" id="ARBA00023239"/>
    </source>
</evidence>
<dbReference type="InterPro" id="IPR050075">
    <property type="entry name" value="LeuD"/>
</dbReference>
<gene>
    <name evidence="12" type="primary">leuD</name>
    <name evidence="12" type="ORF">GCM10011617_22590</name>
</gene>
<dbReference type="Proteomes" id="UP000634139">
    <property type="component" value="Unassembled WGS sequence"/>
</dbReference>
<dbReference type="GO" id="GO:0003861">
    <property type="term" value="F:3-isopropylmalate dehydratase activity"/>
    <property type="evidence" value="ECO:0007669"/>
    <property type="project" value="UniProtKB-EC"/>
</dbReference>
<dbReference type="GO" id="GO:0009316">
    <property type="term" value="C:3-isopropylmalate dehydratase complex"/>
    <property type="evidence" value="ECO:0007669"/>
    <property type="project" value="InterPro"/>
</dbReference>
<reference evidence="12" key="1">
    <citation type="journal article" date="2014" name="Int. J. Syst. Evol. Microbiol.">
        <title>Complete genome sequence of Corynebacterium casei LMG S-19264T (=DSM 44701T), isolated from a smear-ripened cheese.</title>
        <authorList>
            <consortium name="US DOE Joint Genome Institute (JGI-PGF)"/>
            <person name="Walter F."/>
            <person name="Albersmeier A."/>
            <person name="Kalinowski J."/>
            <person name="Ruckert C."/>
        </authorList>
    </citation>
    <scope>NUCLEOTIDE SEQUENCE</scope>
    <source>
        <strain evidence="12">KCTC 32422</strain>
    </source>
</reference>
<evidence type="ECO:0000256" key="5">
    <source>
        <dbReference type="ARBA" id="ARBA00011271"/>
    </source>
</evidence>
<organism evidence="12 13">
    <name type="scientific">Novosphingobium arvoryzae</name>
    <dbReference type="NCBI Taxonomy" id="1256514"/>
    <lineage>
        <taxon>Bacteria</taxon>
        <taxon>Pseudomonadati</taxon>
        <taxon>Pseudomonadota</taxon>
        <taxon>Alphaproteobacteria</taxon>
        <taxon>Sphingomonadales</taxon>
        <taxon>Sphingomonadaceae</taxon>
        <taxon>Novosphingobium</taxon>
    </lineage>
</organism>
<protein>
    <recommendedName>
        <fullName evidence="6">3-isopropylmalate dehydratase</fullName>
        <ecNumber evidence="6">4.2.1.33</ecNumber>
    </recommendedName>
</protein>
<evidence type="ECO:0000256" key="2">
    <source>
        <dbReference type="ARBA" id="ARBA00002695"/>
    </source>
</evidence>
<keyword evidence="13" id="KW-1185">Reference proteome</keyword>
<dbReference type="SUPFAM" id="SSF52016">
    <property type="entry name" value="LeuD/IlvD-like"/>
    <property type="match status" value="1"/>
</dbReference>
<keyword evidence="8" id="KW-0028">Amino-acid biosynthesis</keyword>
<evidence type="ECO:0000256" key="6">
    <source>
        <dbReference type="ARBA" id="ARBA00011998"/>
    </source>
</evidence>
<dbReference type="NCBIfam" id="TIGR00171">
    <property type="entry name" value="leuD"/>
    <property type="match status" value="1"/>
</dbReference>
<dbReference type="PANTHER" id="PTHR43345">
    <property type="entry name" value="3-ISOPROPYLMALATE DEHYDRATASE SMALL SUBUNIT 2-RELATED-RELATED"/>
    <property type="match status" value="1"/>
</dbReference>
<evidence type="ECO:0000256" key="1">
    <source>
        <dbReference type="ARBA" id="ARBA00000491"/>
    </source>
</evidence>
<dbReference type="NCBIfam" id="NF002458">
    <property type="entry name" value="PRK01641.1"/>
    <property type="match status" value="1"/>
</dbReference>
<evidence type="ECO:0000256" key="10">
    <source>
        <dbReference type="ARBA" id="ARBA00023304"/>
    </source>
</evidence>
<feature type="domain" description="Aconitase A/isopropylmalate dehydratase small subunit swivel" evidence="11">
    <location>
        <begin position="7"/>
        <end position="123"/>
    </location>
</feature>
<dbReference type="CDD" id="cd01577">
    <property type="entry name" value="IPMI_Swivel"/>
    <property type="match status" value="1"/>
</dbReference>
<dbReference type="AlphaFoldDB" id="A0A918RJN2"/>
<reference evidence="12" key="2">
    <citation type="submission" date="2020-09" db="EMBL/GenBank/DDBJ databases">
        <authorList>
            <person name="Sun Q."/>
            <person name="Kim S."/>
        </authorList>
    </citation>
    <scope>NUCLEOTIDE SEQUENCE</scope>
    <source>
        <strain evidence="12">KCTC 32422</strain>
    </source>
</reference>
<dbReference type="InterPro" id="IPR000573">
    <property type="entry name" value="AconitaseA/IPMdHydase_ssu_swvl"/>
</dbReference>
<evidence type="ECO:0000256" key="8">
    <source>
        <dbReference type="ARBA" id="ARBA00022605"/>
    </source>
</evidence>
<dbReference type="Gene3D" id="3.20.19.10">
    <property type="entry name" value="Aconitase, domain 4"/>
    <property type="match status" value="1"/>
</dbReference>
<comment type="function">
    <text evidence="2">Catalyzes the isomerization between 2-isopropylmalate and 3-isopropylmalate, via the formation of 2-isopropylmaleate.</text>
</comment>
<dbReference type="InterPro" id="IPR033940">
    <property type="entry name" value="IPMI_Swivel"/>
</dbReference>
<comment type="similarity">
    <text evidence="4">Belongs to the LeuD family. LeuD type 1 subfamily.</text>
</comment>
<accession>A0A918RJN2</accession>
<keyword evidence="7" id="KW-0432">Leucine biosynthesis</keyword>
<evidence type="ECO:0000313" key="12">
    <source>
        <dbReference type="EMBL" id="GHA01342.1"/>
    </source>
</evidence>
<comment type="subunit">
    <text evidence="5">Heterodimer of LeuC and LeuD.</text>
</comment>
<dbReference type="GO" id="GO:0009098">
    <property type="term" value="P:L-leucine biosynthetic process"/>
    <property type="evidence" value="ECO:0007669"/>
    <property type="project" value="UniProtKB-KW"/>
</dbReference>
<evidence type="ECO:0000313" key="13">
    <source>
        <dbReference type="Proteomes" id="UP000634139"/>
    </source>
</evidence>
<keyword evidence="10" id="KW-0100">Branched-chain amino acid biosynthesis</keyword>
<evidence type="ECO:0000259" key="11">
    <source>
        <dbReference type="Pfam" id="PF00694"/>
    </source>
</evidence>
<comment type="caution">
    <text evidence="12">The sequence shown here is derived from an EMBL/GenBank/DDBJ whole genome shotgun (WGS) entry which is preliminary data.</text>
</comment>
<dbReference type="Pfam" id="PF00694">
    <property type="entry name" value="Aconitase_C"/>
    <property type="match status" value="1"/>
</dbReference>
<comment type="pathway">
    <text evidence="3">Amino-acid biosynthesis; L-leucine biosynthesis; L-leucine from 3-methyl-2-oxobutanoate: step 2/4.</text>
</comment>
<name>A0A918RJN2_9SPHN</name>
<evidence type="ECO:0000256" key="4">
    <source>
        <dbReference type="ARBA" id="ARBA00009845"/>
    </source>
</evidence>
<sequence length="197" mass="21646">MMAEPVDRITGLAARLARDNIDTDQIIPARYMTTISRFGLGEHLFRNWRYQPDGTPRADFVLNRAPWRKAAILLAGDNFGCGSSREHAPWALADFGIRCVIAGSFGDIFRENCRRNGITLITLTSGHGAVAAACERGETLAIDLAAQVVRTPDGGEHAFAFAPGHEDYATRPLDEIARTLQFEAAIAAYERRLEETA</sequence>
<evidence type="ECO:0000256" key="3">
    <source>
        <dbReference type="ARBA" id="ARBA00004729"/>
    </source>
</evidence>
<dbReference type="InterPro" id="IPR015928">
    <property type="entry name" value="Aconitase/3IPM_dehydase_swvl"/>
</dbReference>